<comment type="caution">
    <text evidence="4">The sequence shown here is derived from an EMBL/GenBank/DDBJ whole genome shotgun (WGS) entry which is preliminary data.</text>
</comment>
<dbReference type="Proteomes" id="UP001623660">
    <property type="component" value="Unassembled WGS sequence"/>
</dbReference>
<evidence type="ECO:0000259" key="3">
    <source>
        <dbReference type="Pfam" id="PF10668"/>
    </source>
</evidence>
<name>A0ABW8SPJ3_9CLOT</name>
<gene>
    <name evidence="4" type="primary">terS</name>
    <name evidence="4" type="ORF">ACJDU8_20840</name>
</gene>
<evidence type="ECO:0000256" key="1">
    <source>
        <dbReference type="SAM" id="Coils"/>
    </source>
</evidence>
<dbReference type="Pfam" id="PF10668">
    <property type="entry name" value="Phage_terminase"/>
    <property type="match status" value="1"/>
</dbReference>
<protein>
    <submittedName>
        <fullName evidence="4">Phage terminase small subunit</fullName>
    </submittedName>
</protein>
<reference evidence="4 5" key="1">
    <citation type="submission" date="2024-11" db="EMBL/GenBank/DDBJ databases">
        <authorList>
            <person name="Heng Y.C."/>
            <person name="Lim A.C.H."/>
            <person name="Lee J.K.Y."/>
            <person name="Kittelmann S."/>
        </authorList>
    </citation>
    <scope>NUCLEOTIDE SEQUENCE [LARGE SCALE GENOMIC DNA]</scope>
    <source>
        <strain evidence="4 5">WILCCON 0269</strain>
    </source>
</reference>
<dbReference type="NCBIfam" id="NF040601">
    <property type="entry name" value="TerS_not_xtmA"/>
    <property type="match status" value="1"/>
</dbReference>
<feature type="region of interest" description="Disordered" evidence="2">
    <location>
        <begin position="62"/>
        <end position="91"/>
    </location>
</feature>
<accession>A0ABW8SPJ3</accession>
<dbReference type="InterPro" id="IPR018925">
    <property type="entry name" value="XtmA-like_N"/>
</dbReference>
<dbReference type="RefSeq" id="WP_406794096.1">
    <property type="nucleotide sequence ID" value="NZ_JBJHZX010000043.1"/>
</dbReference>
<proteinExistence type="predicted"/>
<dbReference type="EMBL" id="JBJHZX010000043">
    <property type="protein sequence ID" value="MFL0197989.1"/>
    <property type="molecule type" value="Genomic_DNA"/>
</dbReference>
<organism evidence="4 5">
    <name type="scientific">Candidatus Clostridium eludens</name>
    <dbReference type="NCBI Taxonomy" id="3381663"/>
    <lineage>
        <taxon>Bacteria</taxon>
        <taxon>Bacillati</taxon>
        <taxon>Bacillota</taxon>
        <taxon>Clostridia</taxon>
        <taxon>Eubacteriales</taxon>
        <taxon>Clostridiaceae</taxon>
        <taxon>Clostridium</taxon>
    </lineage>
</organism>
<feature type="coiled-coil region" evidence="1">
    <location>
        <begin position="180"/>
        <end position="210"/>
    </location>
</feature>
<keyword evidence="1" id="KW-0175">Coiled coil</keyword>
<evidence type="ECO:0000256" key="2">
    <source>
        <dbReference type="SAM" id="MobiDB-lite"/>
    </source>
</evidence>
<keyword evidence="5" id="KW-1185">Reference proteome</keyword>
<evidence type="ECO:0000313" key="5">
    <source>
        <dbReference type="Proteomes" id="UP001623660"/>
    </source>
</evidence>
<evidence type="ECO:0000313" key="4">
    <source>
        <dbReference type="EMBL" id="MFL0197989.1"/>
    </source>
</evidence>
<feature type="domain" description="PBSX phage terminase small subunit-like N-terminal" evidence="3">
    <location>
        <begin position="1"/>
        <end position="67"/>
    </location>
</feature>
<sequence>MPRQRSPNRDKAKEMYLESGKALLCKDIAKILNVSESQVRNWKVQDNWDNKNKVAQLKRNSCASKRKKGAQPNNKNAQGHGAPARNNNAESHGFFSKYLPEETLEIMDQVEKRAPIDIIWDMIKIKYAAIIRSQGLMYVKDKNDITKVLKREKEYTGETSENWEKEYELQLPWDKQATFLNAESRAMAELRNLIKQYDEMLNSNREMATEEQKARIEVLKSKVPSKDNLNIQEQLNTIADLINKPQEREIEDD</sequence>